<dbReference type="PANTHER" id="PTHR30579">
    <property type="entry name" value="TRANSCRIPTIONAL REGULATOR"/>
    <property type="match status" value="1"/>
</dbReference>
<gene>
    <name evidence="6" type="ORF">HNR00_003173</name>
</gene>
<dbReference type="Gene3D" id="3.40.190.10">
    <property type="entry name" value="Periplasmic binding protein-like II"/>
    <property type="match status" value="2"/>
</dbReference>
<dbReference type="InterPro" id="IPR005119">
    <property type="entry name" value="LysR_subst-bd"/>
</dbReference>
<feature type="domain" description="HTH lysR-type" evidence="5">
    <location>
        <begin position="19"/>
        <end position="76"/>
    </location>
</feature>
<dbReference type="InterPro" id="IPR050176">
    <property type="entry name" value="LTTR"/>
</dbReference>
<accession>A0A840ZNG3</accession>
<evidence type="ECO:0000256" key="3">
    <source>
        <dbReference type="ARBA" id="ARBA00023125"/>
    </source>
</evidence>
<dbReference type="AlphaFoldDB" id="A0A840ZNG3"/>
<dbReference type="SUPFAM" id="SSF53850">
    <property type="entry name" value="Periplasmic binding protein-like II"/>
    <property type="match status" value="1"/>
</dbReference>
<dbReference type="PRINTS" id="PR00039">
    <property type="entry name" value="HTHLYSR"/>
</dbReference>
<dbReference type="SUPFAM" id="SSF46785">
    <property type="entry name" value="Winged helix' DNA-binding domain"/>
    <property type="match status" value="1"/>
</dbReference>
<dbReference type="EMBL" id="JACHOP010000014">
    <property type="protein sequence ID" value="MBB5758451.1"/>
    <property type="molecule type" value="Genomic_DNA"/>
</dbReference>
<dbReference type="Pfam" id="PF00126">
    <property type="entry name" value="HTH_1"/>
    <property type="match status" value="1"/>
</dbReference>
<keyword evidence="4" id="KW-0804">Transcription</keyword>
<dbReference type="Pfam" id="PF03466">
    <property type="entry name" value="LysR_substrate"/>
    <property type="match status" value="1"/>
</dbReference>
<evidence type="ECO:0000256" key="2">
    <source>
        <dbReference type="ARBA" id="ARBA00023015"/>
    </source>
</evidence>
<evidence type="ECO:0000256" key="1">
    <source>
        <dbReference type="ARBA" id="ARBA00009437"/>
    </source>
</evidence>
<dbReference type="GO" id="GO:0003677">
    <property type="term" value="F:DNA binding"/>
    <property type="evidence" value="ECO:0007669"/>
    <property type="project" value="UniProtKB-KW"/>
</dbReference>
<evidence type="ECO:0000259" key="5">
    <source>
        <dbReference type="PROSITE" id="PS50931"/>
    </source>
</evidence>
<protein>
    <submittedName>
        <fullName evidence="6">DNA-binding transcriptional LysR family regulator</fullName>
    </submittedName>
</protein>
<proteinExistence type="inferred from homology"/>
<dbReference type="Proteomes" id="UP000583454">
    <property type="component" value="Unassembled WGS sequence"/>
</dbReference>
<dbReference type="Gene3D" id="1.10.10.10">
    <property type="entry name" value="Winged helix-like DNA-binding domain superfamily/Winged helix DNA-binding domain"/>
    <property type="match status" value="1"/>
</dbReference>
<dbReference type="RefSeq" id="WP_246390696.1">
    <property type="nucleotide sequence ID" value="NZ_JACHOP010000014.1"/>
</dbReference>
<evidence type="ECO:0000313" key="7">
    <source>
        <dbReference type="Proteomes" id="UP000583454"/>
    </source>
</evidence>
<organism evidence="6 7">
    <name type="scientific">Methylorubrum rhodinum</name>
    <dbReference type="NCBI Taxonomy" id="29428"/>
    <lineage>
        <taxon>Bacteria</taxon>
        <taxon>Pseudomonadati</taxon>
        <taxon>Pseudomonadota</taxon>
        <taxon>Alphaproteobacteria</taxon>
        <taxon>Hyphomicrobiales</taxon>
        <taxon>Methylobacteriaceae</taxon>
        <taxon>Methylorubrum</taxon>
    </lineage>
</organism>
<keyword evidence="3 6" id="KW-0238">DNA-binding</keyword>
<evidence type="ECO:0000313" key="6">
    <source>
        <dbReference type="EMBL" id="MBB5758451.1"/>
    </source>
</evidence>
<reference evidence="6 7" key="1">
    <citation type="submission" date="2020-08" db="EMBL/GenBank/DDBJ databases">
        <title>Genomic Encyclopedia of Type Strains, Phase IV (KMG-IV): sequencing the most valuable type-strain genomes for metagenomic binning, comparative biology and taxonomic classification.</title>
        <authorList>
            <person name="Goeker M."/>
        </authorList>
    </citation>
    <scope>NUCLEOTIDE SEQUENCE [LARGE SCALE GENOMIC DNA]</scope>
    <source>
        <strain evidence="6 7">DSM 2163</strain>
    </source>
</reference>
<name>A0A840ZNG3_9HYPH</name>
<dbReference type="GO" id="GO:0003700">
    <property type="term" value="F:DNA-binding transcription factor activity"/>
    <property type="evidence" value="ECO:0007669"/>
    <property type="project" value="InterPro"/>
</dbReference>
<dbReference type="PROSITE" id="PS50931">
    <property type="entry name" value="HTH_LYSR"/>
    <property type="match status" value="1"/>
</dbReference>
<sequence>MLMAIDEDRPVSTPNPAPLDLDLVRTFVTICEAGNFSRAAERVGRTPSAVSLQVKRLEERLGRALFLRRPRTIVPTADGEALLGLGRRLLAVNDEVVAFFEAPPMEGRVRFGAPNDSGLFTLPAMLRRFAVTHPQVQVDVRLDASKALREACREGALDLVLYTGAAGANREATVVQAEDLVWVGLEGGLAEARRPLPLALCNSGCAWRAAALDALDGAGIPYRIAYSSEHCQGQIAAVEADLAVAPLPMNVARRPFRRLTDLPPLGGYDVLLRLRDGAGPAAKALAGHVAASVREVSGSGGRLFA</sequence>
<comment type="similarity">
    <text evidence="1">Belongs to the LysR transcriptional regulatory family.</text>
</comment>
<dbReference type="InterPro" id="IPR036390">
    <property type="entry name" value="WH_DNA-bd_sf"/>
</dbReference>
<keyword evidence="2" id="KW-0805">Transcription regulation</keyword>
<keyword evidence="7" id="KW-1185">Reference proteome</keyword>
<dbReference type="InterPro" id="IPR036388">
    <property type="entry name" value="WH-like_DNA-bd_sf"/>
</dbReference>
<comment type="caution">
    <text evidence="6">The sequence shown here is derived from an EMBL/GenBank/DDBJ whole genome shotgun (WGS) entry which is preliminary data.</text>
</comment>
<dbReference type="PANTHER" id="PTHR30579:SF7">
    <property type="entry name" value="HTH-TYPE TRANSCRIPTIONAL REGULATOR LRHA-RELATED"/>
    <property type="match status" value="1"/>
</dbReference>
<evidence type="ECO:0000256" key="4">
    <source>
        <dbReference type="ARBA" id="ARBA00023163"/>
    </source>
</evidence>
<dbReference type="InterPro" id="IPR000847">
    <property type="entry name" value="LysR_HTH_N"/>
</dbReference>